<dbReference type="Gene3D" id="1.10.10.10">
    <property type="entry name" value="Winged helix-like DNA-binding domain superfamily/Winged helix DNA-binding domain"/>
    <property type="match status" value="1"/>
</dbReference>
<dbReference type="InterPro" id="IPR027417">
    <property type="entry name" value="P-loop_NTPase"/>
</dbReference>
<dbReference type="AlphaFoldDB" id="A0AAV8SYE9"/>
<dbReference type="InterPro" id="IPR001611">
    <property type="entry name" value="Leu-rich_rpt"/>
</dbReference>
<keyword evidence="9" id="KW-1185">Reference proteome</keyword>
<evidence type="ECO:0000313" key="9">
    <source>
        <dbReference type="Proteomes" id="UP001159364"/>
    </source>
</evidence>
<evidence type="ECO:0000256" key="1">
    <source>
        <dbReference type="ARBA" id="ARBA00022737"/>
    </source>
</evidence>
<name>A0AAV8SYE9_9ROSI</name>
<dbReference type="GO" id="GO:0051707">
    <property type="term" value="P:response to other organism"/>
    <property type="evidence" value="ECO:0007669"/>
    <property type="project" value="UniProtKB-ARBA"/>
</dbReference>
<evidence type="ECO:0000256" key="4">
    <source>
        <dbReference type="ARBA" id="ARBA00022840"/>
    </source>
</evidence>
<dbReference type="Pfam" id="PF00931">
    <property type="entry name" value="NB-ARC"/>
    <property type="match status" value="1"/>
</dbReference>
<accession>A0AAV8SYE9</accession>
<dbReference type="FunFam" id="3.40.50.300:FF:001091">
    <property type="entry name" value="Probable disease resistance protein At1g61300"/>
    <property type="match status" value="1"/>
</dbReference>
<comment type="caution">
    <text evidence="8">The sequence shown here is derived from an EMBL/GenBank/DDBJ whole genome shotgun (WGS) entry which is preliminary data.</text>
</comment>
<feature type="domain" description="NB-ARC" evidence="5">
    <location>
        <begin position="181"/>
        <end position="351"/>
    </location>
</feature>
<keyword evidence="2" id="KW-0547">Nucleotide-binding</keyword>
<dbReference type="PRINTS" id="PR00364">
    <property type="entry name" value="DISEASERSIST"/>
</dbReference>
<keyword evidence="1" id="KW-0677">Repeat</keyword>
<dbReference type="SUPFAM" id="SSF52540">
    <property type="entry name" value="P-loop containing nucleoside triphosphate hydrolases"/>
    <property type="match status" value="1"/>
</dbReference>
<dbReference type="FunFam" id="1.10.10.10:FF:000322">
    <property type="entry name" value="Probable disease resistance protein At1g63360"/>
    <property type="match status" value="1"/>
</dbReference>
<feature type="domain" description="Disease resistance protein winged helix" evidence="7">
    <location>
        <begin position="433"/>
        <end position="498"/>
    </location>
</feature>
<evidence type="ECO:0000256" key="2">
    <source>
        <dbReference type="ARBA" id="ARBA00022741"/>
    </source>
</evidence>
<dbReference type="SUPFAM" id="SSF52058">
    <property type="entry name" value="L domain-like"/>
    <property type="match status" value="1"/>
</dbReference>
<dbReference type="InterPro" id="IPR041118">
    <property type="entry name" value="Rx_N"/>
</dbReference>
<dbReference type="Proteomes" id="UP001159364">
    <property type="component" value="Linkage Group LG07"/>
</dbReference>
<dbReference type="PANTHER" id="PTHR36766:SF31">
    <property type="entry name" value="DISEASE RESISTANCE RPP13-LIKE PROTEIN 1"/>
    <property type="match status" value="1"/>
</dbReference>
<dbReference type="InterPro" id="IPR032675">
    <property type="entry name" value="LRR_dom_sf"/>
</dbReference>
<dbReference type="Gene3D" id="3.40.50.300">
    <property type="entry name" value="P-loop containing nucleotide triphosphate hydrolases"/>
    <property type="match status" value="1"/>
</dbReference>
<reference evidence="8 9" key="1">
    <citation type="submission" date="2021-09" db="EMBL/GenBank/DDBJ databases">
        <title>Genomic insights and catalytic innovation underlie evolution of tropane alkaloids biosynthesis.</title>
        <authorList>
            <person name="Wang Y.-J."/>
            <person name="Tian T."/>
            <person name="Huang J.-P."/>
            <person name="Huang S.-X."/>
        </authorList>
    </citation>
    <scope>NUCLEOTIDE SEQUENCE [LARGE SCALE GENOMIC DNA]</scope>
    <source>
        <strain evidence="8">KIB-2018</strain>
        <tissue evidence="8">Leaf</tissue>
    </source>
</reference>
<evidence type="ECO:0000313" key="8">
    <source>
        <dbReference type="EMBL" id="KAJ8759502.1"/>
    </source>
</evidence>
<dbReference type="InterPro" id="IPR058922">
    <property type="entry name" value="WHD_DRP"/>
</dbReference>
<dbReference type="Pfam" id="PF18052">
    <property type="entry name" value="Rx_N"/>
    <property type="match status" value="1"/>
</dbReference>
<dbReference type="InterPro" id="IPR036388">
    <property type="entry name" value="WH-like_DNA-bd_sf"/>
</dbReference>
<gene>
    <name evidence="8" type="ORF">K2173_007115</name>
</gene>
<organism evidence="8 9">
    <name type="scientific">Erythroxylum novogranatense</name>
    <dbReference type="NCBI Taxonomy" id="1862640"/>
    <lineage>
        <taxon>Eukaryota</taxon>
        <taxon>Viridiplantae</taxon>
        <taxon>Streptophyta</taxon>
        <taxon>Embryophyta</taxon>
        <taxon>Tracheophyta</taxon>
        <taxon>Spermatophyta</taxon>
        <taxon>Magnoliopsida</taxon>
        <taxon>eudicotyledons</taxon>
        <taxon>Gunneridae</taxon>
        <taxon>Pentapetalae</taxon>
        <taxon>rosids</taxon>
        <taxon>fabids</taxon>
        <taxon>Malpighiales</taxon>
        <taxon>Erythroxylaceae</taxon>
        <taxon>Erythroxylum</taxon>
    </lineage>
</organism>
<dbReference type="Gene3D" id="1.20.5.4130">
    <property type="match status" value="1"/>
</dbReference>
<evidence type="ECO:0008006" key="10">
    <source>
        <dbReference type="Google" id="ProtNLM"/>
    </source>
</evidence>
<dbReference type="GO" id="GO:0043531">
    <property type="term" value="F:ADP binding"/>
    <property type="evidence" value="ECO:0007669"/>
    <property type="project" value="InterPro"/>
</dbReference>
<evidence type="ECO:0000256" key="3">
    <source>
        <dbReference type="ARBA" id="ARBA00022821"/>
    </source>
</evidence>
<keyword evidence="3" id="KW-0611">Plant defense</keyword>
<keyword evidence="4" id="KW-0067">ATP-binding</keyword>
<evidence type="ECO:0000259" key="5">
    <source>
        <dbReference type="Pfam" id="PF00931"/>
    </source>
</evidence>
<dbReference type="GO" id="GO:0005524">
    <property type="term" value="F:ATP binding"/>
    <property type="evidence" value="ECO:0007669"/>
    <property type="project" value="UniProtKB-KW"/>
</dbReference>
<dbReference type="GO" id="GO:0006952">
    <property type="term" value="P:defense response"/>
    <property type="evidence" value="ECO:0007669"/>
    <property type="project" value="UniProtKB-KW"/>
</dbReference>
<dbReference type="PANTHER" id="PTHR36766">
    <property type="entry name" value="PLANT BROAD-SPECTRUM MILDEW RESISTANCE PROTEIN RPW8"/>
    <property type="match status" value="1"/>
</dbReference>
<evidence type="ECO:0000259" key="6">
    <source>
        <dbReference type="Pfam" id="PF18052"/>
    </source>
</evidence>
<dbReference type="InterPro" id="IPR042197">
    <property type="entry name" value="Apaf_helical"/>
</dbReference>
<sequence length="583" mass="67173">MAAEAVLAAGGAALGAFLNVLFDRMASRSFVDFITRQRLDDGLLEKLKIYVNSVRGVLDDAEEKEIRKPAVKQWLDDLKSAFFEADDLLDEIDYEATRLELKAESRWAIAEVRQFLRPRKSFKKGLKARLMKILKTLEDLVNQKDVLGLGEIMGGGESTQRITTTSLVERSNIFGRERDQEAIMEVLLLDDFNRINKLRIISIVGLGGIGKTTLAQLIYKDERVQNRFDVRGWVCVSDVFDVTRITRDIVKEVAQMACDDKTLNQIQVKLKEELKEKRFILVLDDVWNEVVNYWDQLLTPLKLGGPGSTIIMTTRNDGVATSVSSSSIFRLGELTSTECWQLFCKYAFDDQNSHDYSRLEKIGKEIVKRCDGLPLAVKAMGCVLRSKKQVKDWENVLRNDLWKFSKDDVLPVLRLSYRYLPSHLKQCFAYCSLFPKDYTFKKEQLILLWMAEGFLIEQEGNETMEEVGEEYFEELVSRSFFQDVNNSFVMHDLINDLARMIPDLFLNQQRLRVLSLSQCKNVVKLPSSASHLKHLRYLDLSRTLIRSLPEWLTLRSCTYIGKVIMMIHIMKRLYLMGCGRTEK</sequence>
<dbReference type="Gene3D" id="1.10.8.430">
    <property type="entry name" value="Helical domain of apoptotic protease-activating factors"/>
    <property type="match status" value="1"/>
</dbReference>
<dbReference type="Pfam" id="PF23559">
    <property type="entry name" value="WHD_DRP"/>
    <property type="match status" value="1"/>
</dbReference>
<dbReference type="PROSITE" id="PS51450">
    <property type="entry name" value="LRR"/>
    <property type="match status" value="1"/>
</dbReference>
<proteinExistence type="predicted"/>
<dbReference type="EMBL" id="JAIWQS010000007">
    <property type="protein sequence ID" value="KAJ8759502.1"/>
    <property type="molecule type" value="Genomic_DNA"/>
</dbReference>
<protein>
    <recommendedName>
        <fullName evidence="10">Disease resistance RPP13-like protein 1</fullName>
    </recommendedName>
</protein>
<dbReference type="InterPro" id="IPR002182">
    <property type="entry name" value="NB-ARC"/>
</dbReference>
<dbReference type="Gene3D" id="3.80.10.10">
    <property type="entry name" value="Ribonuclease Inhibitor"/>
    <property type="match status" value="1"/>
</dbReference>
<feature type="domain" description="Disease resistance N-terminal" evidence="6">
    <location>
        <begin position="13"/>
        <end position="104"/>
    </location>
</feature>
<evidence type="ECO:0000259" key="7">
    <source>
        <dbReference type="Pfam" id="PF23559"/>
    </source>
</evidence>